<gene>
    <name evidence="1" type="ORF">PNOK_0269100</name>
</gene>
<dbReference type="EMBL" id="NBII01000002">
    <property type="protein sequence ID" value="PAV22734.1"/>
    <property type="molecule type" value="Genomic_DNA"/>
</dbReference>
<accession>A0A286UT49</accession>
<protein>
    <submittedName>
        <fullName evidence="1">Uncharacterized protein</fullName>
    </submittedName>
</protein>
<proteinExistence type="predicted"/>
<sequence>MSLTFGVAPNSKLFRIFQIDGMNPCNDPAQSNAPVHVQKNAFEISNTFVRNKTTFHHIFLEMNVTTIPIPGEEHRTVHRGTWEIVVTLFPLMTMRRYQHVDLVVRDGEEGREVLAEEIKECREKVWSGREALRRRSGWIRNLMGGRSKCSGGDLGKDTSEEVKSDMIPLTNLGCQSCRIGVSCLPW</sequence>
<evidence type="ECO:0000313" key="2">
    <source>
        <dbReference type="Proteomes" id="UP000217199"/>
    </source>
</evidence>
<organism evidence="1 2">
    <name type="scientific">Pyrrhoderma noxium</name>
    <dbReference type="NCBI Taxonomy" id="2282107"/>
    <lineage>
        <taxon>Eukaryota</taxon>
        <taxon>Fungi</taxon>
        <taxon>Dikarya</taxon>
        <taxon>Basidiomycota</taxon>
        <taxon>Agaricomycotina</taxon>
        <taxon>Agaricomycetes</taxon>
        <taxon>Hymenochaetales</taxon>
        <taxon>Hymenochaetaceae</taxon>
        <taxon>Pyrrhoderma</taxon>
    </lineage>
</organism>
<dbReference type="InParanoid" id="A0A286UT49"/>
<evidence type="ECO:0000313" key="1">
    <source>
        <dbReference type="EMBL" id="PAV22734.1"/>
    </source>
</evidence>
<dbReference type="Proteomes" id="UP000217199">
    <property type="component" value="Unassembled WGS sequence"/>
</dbReference>
<name>A0A286UT49_9AGAM</name>
<keyword evidence="2" id="KW-1185">Reference proteome</keyword>
<comment type="caution">
    <text evidence="1">The sequence shown here is derived from an EMBL/GenBank/DDBJ whole genome shotgun (WGS) entry which is preliminary data.</text>
</comment>
<reference evidence="1 2" key="1">
    <citation type="journal article" date="2017" name="Mol. Ecol.">
        <title>Comparative and population genomic landscape of Phellinus noxius: A hypervariable fungus causing root rot in trees.</title>
        <authorList>
            <person name="Chung C.L."/>
            <person name="Lee T.J."/>
            <person name="Akiba M."/>
            <person name="Lee H.H."/>
            <person name="Kuo T.H."/>
            <person name="Liu D."/>
            <person name="Ke H.M."/>
            <person name="Yokoi T."/>
            <person name="Roa M.B."/>
            <person name="Lu M.J."/>
            <person name="Chang Y.Y."/>
            <person name="Ann P.J."/>
            <person name="Tsai J.N."/>
            <person name="Chen C.Y."/>
            <person name="Tzean S.S."/>
            <person name="Ota Y."/>
            <person name="Hattori T."/>
            <person name="Sahashi N."/>
            <person name="Liou R.F."/>
            <person name="Kikuchi T."/>
            <person name="Tsai I.J."/>
        </authorList>
    </citation>
    <scope>NUCLEOTIDE SEQUENCE [LARGE SCALE GENOMIC DNA]</scope>
    <source>
        <strain evidence="1 2">FFPRI411160</strain>
    </source>
</reference>
<dbReference type="AlphaFoldDB" id="A0A286UT49"/>